<dbReference type="PROSITE" id="PS51257">
    <property type="entry name" value="PROKAR_LIPOPROTEIN"/>
    <property type="match status" value="1"/>
</dbReference>
<proteinExistence type="predicted"/>
<dbReference type="EMBL" id="GU942993">
    <property type="protein sequence ID" value="ADD93705.1"/>
    <property type="molecule type" value="Genomic_DNA"/>
</dbReference>
<organism evidence="2">
    <name type="scientific">uncultured marine bacterium MedDCM-OCT-S04-C749</name>
    <dbReference type="NCBI Taxonomy" id="743061"/>
    <lineage>
        <taxon>Bacteria</taxon>
        <taxon>environmental samples</taxon>
    </lineage>
</organism>
<dbReference type="AlphaFoldDB" id="D6PDA4"/>
<evidence type="ECO:0000313" key="2">
    <source>
        <dbReference type="EMBL" id="ADD93705.1"/>
    </source>
</evidence>
<keyword evidence="1" id="KW-0732">Signal</keyword>
<accession>D6PDA4</accession>
<name>D6PDA4_9BACT</name>
<evidence type="ECO:0008006" key="3">
    <source>
        <dbReference type="Google" id="ProtNLM"/>
    </source>
</evidence>
<sequence>MKITTVIGIITSALFLAGCHTLTHPVSTSNVSAKPYTESAALTIYEAHPLKGSEKVSVHAYSYTRGSDHCSRTIALNFSSSLAYTQTMIALRNRAMVTGANALSITNWREHSGITTLTGHFFDCHSKKGL</sequence>
<protein>
    <recommendedName>
        <fullName evidence="3">Lipoprotein</fullName>
    </recommendedName>
</protein>
<evidence type="ECO:0000256" key="1">
    <source>
        <dbReference type="SAM" id="SignalP"/>
    </source>
</evidence>
<feature type="signal peptide" evidence="1">
    <location>
        <begin position="1"/>
        <end position="17"/>
    </location>
</feature>
<feature type="chain" id="PRO_5003087176" description="Lipoprotein" evidence="1">
    <location>
        <begin position="18"/>
        <end position="130"/>
    </location>
</feature>
<reference evidence="2" key="1">
    <citation type="journal article" date="2010" name="ISME J.">
        <title>Metagenome of the Mediterranean deep chlorophyll maximum studied by direct and fosmid library 454 pyrosequencing.</title>
        <authorList>
            <person name="Ghai R."/>
            <person name="Martin-Cuadrado A.B."/>
            <person name="Molto A.G."/>
            <person name="Heredia I.G."/>
            <person name="Cabrera R."/>
            <person name="Martin J."/>
            <person name="Verdu M."/>
            <person name="Deschamps P."/>
            <person name="Moreira D."/>
            <person name="Lopez-Garcia P."/>
            <person name="Mira A."/>
            <person name="Rodriguez-Valera F."/>
        </authorList>
    </citation>
    <scope>NUCLEOTIDE SEQUENCE</scope>
</reference>